<comment type="caution">
    <text evidence="2">The sequence shown here is derived from an EMBL/GenBank/DDBJ whole genome shotgun (WGS) entry which is preliminary data.</text>
</comment>
<keyword evidence="1" id="KW-0812">Transmembrane</keyword>
<protein>
    <submittedName>
        <fullName evidence="2">YibE/F family protein</fullName>
    </submittedName>
</protein>
<dbReference type="Pfam" id="PF07907">
    <property type="entry name" value="YibE_F"/>
    <property type="match status" value="1"/>
</dbReference>
<feature type="transmembrane region" description="Helical" evidence="1">
    <location>
        <begin position="146"/>
        <end position="165"/>
    </location>
</feature>
<dbReference type="Proteomes" id="UP001299235">
    <property type="component" value="Unassembled WGS sequence"/>
</dbReference>
<dbReference type="InterPro" id="IPR012507">
    <property type="entry name" value="YibE_F"/>
</dbReference>
<dbReference type="PANTHER" id="PTHR41771">
    <property type="entry name" value="MEMBRANE PROTEIN-RELATED"/>
    <property type="match status" value="1"/>
</dbReference>
<keyword evidence="1" id="KW-1133">Transmembrane helix</keyword>
<feature type="transmembrane region" description="Helical" evidence="1">
    <location>
        <begin position="7"/>
        <end position="24"/>
    </location>
</feature>
<evidence type="ECO:0000313" key="3">
    <source>
        <dbReference type="Proteomes" id="UP001299235"/>
    </source>
</evidence>
<evidence type="ECO:0000313" key="2">
    <source>
        <dbReference type="EMBL" id="MCC2149933.1"/>
    </source>
</evidence>
<keyword evidence="1" id="KW-0472">Membrane</keyword>
<reference evidence="2 3" key="1">
    <citation type="submission" date="2021-10" db="EMBL/GenBank/DDBJ databases">
        <title>Anaerobic single-cell dispensing facilitates the cultivation of human gut bacteria.</title>
        <authorList>
            <person name="Afrizal A."/>
        </authorList>
    </citation>
    <scope>NUCLEOTIDE SEQUENCE [LARGE SCALE GENOMIC DNA]</scope>
    <source>
        <strain evidence="2 3">CLA-AA-H246</strain>
    </source>
</reference>
<feature type="transmembrane region" description="Helical" evidence="1">
    <location>
        <begin position="122"/>
        <end position="139"/>
    </location>
</feature>
<feature type="transmembrane region" description="Helical" evidence="1">
    <location>
        <begin position="306"/>
        <end position="325"/>
    </location>
</feature>
<sequence length="374" mass="40287">MKKYSNAIFVVFLIIFAAGLWLFNSNITRVPLLSDDNFYFVKAKVVEVVEDNTVNKEVNGGSQNVKVEITSGKYKGKICEANNMNGYLYGTYCKKGTNVIVQLSSYGDELSGSIYGYDRGNFIWLIVAVLGAALFLVGGKRGLKSMLALVFTFICIIYLYIPLMYIGVSPFLAAVAVVIVVTIVSIYLICGSTKKGICAMTGTISGVLIAGVFATVFGKITRITGYNIEDIETMVYVSQNSKLQIGGVLFSGILIASLGAVMDVAVSISSTIEEIHNKRPELTAKELFKSGIHVGKDMMGTMSNTLILAFTGGAINTMILIYAYIMPYLQVVNMYSIGIEVIKGISGTLGIVLTVPIVSVISAKVYSGDSGMCK</sequence>
<gene>
    <name evidence="2" type="ORF">LKD42_11845</name>
</gene>
<proteinExistence type="predicted"/>
<feature type="transmembrane region" description="Helical" evidence="1">
    <location>
        <begin position="171"/>
        <end position="190"/>
    </location>
</feature>
<dbReference type="EMBL" id="JAJEQE010000048">
    <property type="protein sequence ID" value="MCC2149933.1"/>
    <property type="molecule type" value="Genomic_DNA"/>
</dbReference>
<feature type="transmembrane region" description="Helical" evidence="1">
    <location>
        <begin position="243"/>
        <end position="269"/>
    </location>
</feature>
<dbReference type="PANTHER" id="PTHR41771:SF1">
    <property type="entry name" value="MEMBRANE PROTEIN"/>
    <property type="match status" value="1"/>
</dbReference>
<feature type="transmembrane region" description="Helical" evidence="1">
    <location>
        <begin position="197"/>
        <end position="217"/>
    </location>
</feature>
<name>A0ABS8EXL2_9FIRM</name>
<feature type="transmembrane region" description="Helical" evidence="1">
    <location>
        <begin position="345"/>
        <end position="366"/>
    </location>
</feature>
<keyword evidence="3" id="KW-1185">Reference proteome</keyword>
<accession>A0ABS8EXL2</accession>
<organism evidence="2 3">
    <name type="scientific">Hominisplanchenecus faecis</name>
    <dbReference type="NCBI Taxonomy" id="2885351"/>
    <lineage>
        <taxon>Bacteria</taxon>
        <taxon>Bacillati</taxon>
        <taxon>Bacillota</taxon>
        <taxon>Clostridia</taxon>
        <taxon>Lachnospirales</taxon>
        <taxon>Lachnospiraceae</taxon>
        <taxon>Hominisplanchenecus</taxon>
    </lineage>
</organism>
<evidence type="ECO:0000256" key="1">
    <source>
        <dbReference type="SAM" id="Phobius"/>
    </source>
</evidence>